<reference evidence="1" key="1">
    <citation type="submission" date="2022-11" db="EMBL/GenBank/DDBJ databases">
        <authorList>
            <person name="Hyden B.L."/>
            <person name="Feng K."/>
            <person name="Yates T."/>
            <person name="Jawdy S."/>
            <person name="Smart L.B."/>
            <person name="Muchero W."/>
        </authorList>
    </citation>
    <scope>NUCLEOTIDE SEQUENCE</scope>
    <source>
        <tissue evidence="1">Shoot tip</tissue>
    </source>
</reference>
<sequence>MSLSKLLVDSTDQQPLLETPGEVFELRKLLPQSLLYDFNIHIMDFQPGEFLNVKFLPNLRSSQMLKYKRNLFKGKNLESTLFIFMMQ</sequence>
<dbReference type="GO" id="GO:0071522">
    <property type="term" value="F:ureidoglycine aminohydrolase activity"/>
    <property type="evidence" value="ECO:0007669"/>
    <property type="project" value="InterPro"/>
</dbReference>
<dbReference type="EMBL" id="JAPFFK010000015">
    <property type="protein sequence ID" value="KAJ6711961.1"/>
    <property type="molecule type" value="Genomic_DNA"/>
</dbReference>
<dbReference type="AlphaFoldDB" id="A0A9Q0THV3"/>
<comment type="caution">
    <text evidence="1">The sequence shown here is derived from an EMBL/GenBank/DDBJ whole genome shotgun (WGS) entry which is preliminary data.</text>
</comment>
<proteinExistence type="predicted"/>
<dbReference type="Gene3D" id="2.60.120.10">
    <property type="entry name" value="Jelly Rolls"/>
    <property type="match status" value="1"/>
</dbReference>
<keyword evidence="2" id="KW-1185">Reference proteome</keyword>
<dbReference type="PANTHER" id="PTHR34571:SF1">
    <property type="entry name" value="(S)-UREIDOGLYCINE AMINOHYDROLASE"/>
    <property type="match status" value="1"/>
</dbReference>
<accession>A0A9Q0THV3</accession>
<evidence type="ECO:0000313" key="2">
    <source>
        <dbReference type="Proteomes" id="UP001151532"/>
    </source>
</evidence>
<name>A0A9Q0THV3_SALPP</name>
<reference evidence="1" key="2">
    <citation type="journal article" date="2023" name="Int. J. Mol. Sci.">
        <title>De Novo Assembly and Annotation of 11 Diverse Shrub Willow (Salix) Genomes Reveals Novel Gene Organization in Sex-Linked Regions.</title>
        <authorList>
            <person name="Hyden B."/>
            <person name="Feng K."/>
            <person name="Yates T.B."/>
            <person name="Jawdy S."/>
            <person name="Cereghino C."/>
            <person name="Smart L.B."/>
            <person name="Muchero W."/>
        </authorList>
    </citation>
    <scope>NUCLEOTIDE SEQUENCE</scope>
    <source>
        <tissue evidence="1">Shoot tip</tissue>
    </source>
</reference>
<gene>
    <name evidence="1" type="ORF">OIU79_008227</name>
</gene>
<dbReference type="OrthoDB" id="4965688at2759"/>
<dbReference type="InterPro" id="IPR017627">
    <property type="entry name" value="UGHY"/>
</dbReference>
<evidence type="ECO:0000313" key="1">
    <source>
        <dbReference type="EMBL" id="KAJ6711961.1"/>
    </source>
</evidence>
<dbReference type="PANTHER" id="PTHR34571">
    <property type="entry name" value="(S)-UREIDOGLYCINE AMINOHYDROLASE"/>
    <property type="match status" value="1"/>
</dbReference>
<organism evidence="1 2">
    <name type="scientific">Salix purpurea</name>
    <name type="common">Purple osier willow</name>
    <dbReference type="NCBI Taxonomy" id="77065"/>
    <lineage>
        <taxon>Eukaryota</taxon>
        <taxon>Viridiplantae</taxon>
        <taxon>Streptophyta</taxon>
        <taxon>Embryophyta</taxon>
        <taxon>Tracheophyta</taxon>
        <taxon>Spermatophyta</taxon>
        <taxon>Magnoliopsida</taxon>
        <taxon>eudicotyledons</taxon>
        <taxon>Gunneridae</taxon>
        <taxon>Pentapetalae</taxon>
        <taxon>rosids</taxon>
        <taxon>fabids</taxon>
        <taxon>Malpighiales</taxon>
        <taxon>Salicaceae</taxon>
        <taxon>Saliceae</taxon>
        <taxon>Salix</taxon>
    </lineage>
</organism>
<dbReference type="Proteomes" id="UP001151532">
    <property type="component" value="Chromosome 1"/>
</dbReference>
<dbReference type="InterPro" id="IPR014710">
    <property type="entry name" value="RmlC-like_jellyroll"/>
</dbReference>
<protein>
    <submittedName>
        <fullName evidence="1">(S)-UREIDOGLYCINE AMINOHYDROLASE</fullName>
    </submittedName>
</protein>